<sequence>MRKLREKLKEAKPNEYKIHLEKERQRDRKRRENMKRKETTSTRFMAARRLKETERKRKYRQKKKENSKTAYADAMELEPLLGSYSCVQSLGKAVEAACSSVENVKIIHLLPEEVEINKEMLDERWRFVIGIDKLQSLSFLKGYNKESLIVGRTFRSELSKFRVFKLDFSAIYPESDSGSAACETSPLDSSKGMVPIKAPTVADITAGSFLLVEFTTSKSKKTDISIKYRYAGIAQTSMEDDGEDSNLDLPIISILVYCKTSALDHATTEVGLGDPNLWVATPSNPQRGQESMVGGSRLRPEALHLVPVKGSMNEVPL</sequence>
<organism evidence="2">
    <name type="scientific">Timema genevievae</name>
    <name type="common">Walking stick</name>
    <dbReference type="NCBI Taxonomy" id="629358"/>
    <lineage>
        <taxon>Eukaryota</taxon>
        <taxon>Metazoa</taxon>
        <taxon>Ecdysozoa</taxon>
        <taxon>Arthropoda</taxon>
        <taxon>Hexapoda</taxon>
        <taxon>Insecta</taxon>
        <taxon>Pterygota</taxon>
        <taxon>Neoptera</taxon>
        <taxon>Polyneoptera</taxon>
        <taxon>Phasmatodea</taxon>
        <taxon>Timematodea</taxon>
        <taxon>Timematoidea</taxon>
        <taxon>Timematidae</taxon>
        <taxon>Timema</taxon>
    </lineage>
</organism>
<evidence type="ECO:0000313" key="2">
    <source>
        <dbReference type="EMBL" id="CAD7587977.1"/>
    </source>
</evidence>
<proteinExistence type="predicted"/>
<gene>
    <name evidence="2" type="ORF">TGEB3V08_LOCUS2107</name>
</gene>
<dbReference type="EMBL" id="OE839631">
    <property type="protein sequence ID" value="CAD7587977.1"/>
    <property type="molecule type" value="Genomic_DNA"/>
</dbReference>
<reference evidence="2" key="1">
    <citation type="submission" date="2020-11" db="EMBL/GenBank/DDBJ databases">
        <authorList>
            <person name="Tran Van P."/>
        </authorList>
    </citation>
    <scope>NUCLEOTIDE SEQUENCE</scope>
</reference>
<accession>A0A7R9JRF6</accession>
<name>A0A7R9JRF6_TIMGE</name>
<protein>
    <submittedName>
        <fullName evidence="2">Uncharacterized protein</fullName>
    </submittedName>
</protein>
<feature type="region of interest" description="Disordered" evidence="1">
    <location>
        <begin position="1"/>
        <end position="66"/>
    </location>
</feature>
<feature type="compositionally biased region" description="Basic and acidic residues" evidence="1">
    <location>
        <begin position="7"/>
        <end position="26"/>
    </location>
</feature>
<dbReference type="AlphaFoldDB" id="A0A7R9JRF6"/>
<feature type="compositionally biased region" description="Basic residues" evidence="1">
    <location>
        <begin position="56"/>
        <end position="65"/>
    </location>
</feature>
<evidence type="ECO:0000256" key="1">
    <source>
        <dbReference type="SAM" id="MobiDB-lite"/>
    </source>
</evidence>